<dbReference type="PANTHER" id="PTHR30055">
    <property type="entry name" value="HTH-TYPE TRANSCRIPTIONAL REGULATOR RUTR"/>
    <property type="match status" value="1"/>
</dbReference>
<dbReference type="Proteomes" id="UP001208938">
    <property type="component" value="Unassembled WGS sequence"/>
</dbReference>
<proteinExistence type="predicted"/>
<feature type="domain" description="HTH tetR-type" evidence="3">
    <location>
        <begin position="12"/>
        <end position="72"/>
    </location>
</feature>
<feature type="DNA-binding region" description="H-T-H motif" evidence="2">
    <location>
        <begin position="35"/>
        <end position="54"/>
    </location>
</feature>
<dbReference type="SUPFAM" id="SSF46689">
    <property type="entry name" value="Homeodomain-like"/>
    <property type="match status" value="1"/>
</dbReference>
<keyword evidence="1 2" id="KW-0238">DNA-binding</keyword>
<dbReference type="InterPro" id="IPR050109">
    <property type="entry name" value="HTH-type_TetR-like_transc_reg"/>
</dbReference>
<dbReference type="RefSeq" id="WP_264504657.1">
    <property type="nucleotide sequence ID" value="NZ_JAPDFL010000001.1"/>
</dbReference>
<evidence type="ECO:0000256" key="1">
    <source>
        <dbReference type="ARBA" id="ARBA00023125"/>
    </source>
</evidence>
<dbReference type="InterPro" id="IPR001647">
    <property type="entry name" value="HTH_TetR"/>
</dbReference>
<gene>
    <name evidence="4" type="ORF">OKW52_04570</name>
</gene>
<dbReference type="PANTHER" id="PTHR30055:SF146">
    <property type="entry name" value="HTH-TYPE TRANSCRIPTIONAL DUAL REGULATOR CECR"/>
    <property type="match status" value="1"/>
</dbReference>
<reference evidence="4 5" key="1">
    <citation type="submission" date="2022-10" db="EMBL/GenBank/DDBJ databases">
        <title>Pararhodobacter sp. nov., isolated from marine algae.</title>
        <authorList>
            <person name="Choi B.J."/>
            <person name="Kim J.M."/>
            <person name="Lee J.K."/>
            <person name="Choi D.G."/>
            <person name="Jeon C.O."/>
        </authorList>
    </citation>
    <scope>NUCLEOTIDE SEQUENCE [LARGE SCALE GENOMIC DNA]</scope>
    <source>
        <strain evidence="4 5">ZQ420</strain>
    </source>
</reference>
<organism evidence="4 5">
    <name type="scientific">Pararhodobacter zhoushanensis</name>
    <dbReference type="NCBI Taxonomy" id="2479545"/>
    <lineage>
        <taxon>Bacteria</taxon>
        <taxon>Pseudomonadati</taxon>
        <taxon>Pseudomonadota</taxon>
        <taxon>Alphaproteobacteria</taxon>
        <taxon>Rhodobacterales</taxon>
        <taxon>Paracoccaceae</taxon>
        <taxon>Pararhodobacter</taxon>
    </lineage>
</organism>
<evidence type="ECO:0000313" key="5">
    <source>
        <dbReference type="Proteomes" id="UP001208938"/>
    </source>
</evidence>
<dbReference type="EMBL" id="JAPDFL010000001">
    <property type="protein sequence ID" value="MCW1931551.1"/>
    <property type="molecule type" value="Genomic_DNA"/>
</dbReference>
<accession>A0ABT3GVI4</accession>
<comment type="caution">
    <text evidence="4">The sequence shown here is derived from an EMBL/GenBank/DDBJ whole genome shotgun (WGS) entry which is preliminary data.</text>
</comment>
<sequence length="200" mass="21405">MPSTALQIAETDPRRVAILTGAVEVFARYGYRRTSMEDIARGVGVSRAALYLHYRNKPDIFRSLVMVHFEVSVGRVAQALQPGLAPEQALAAVFEAKIGPETAVLFDSPHGEELLDANFAVAADVVEQGEARIRALLRAWLQAEADAGRITLAPYGGDADALAETIVAALSGLKSCATGYDTLCAAFNRMAQLFGRGLRA</sequence>
<evidence type="ECO:0000256" key="2">
    <source>
        <dbReference type="PROSITE-ProRule" id="PRU00335"/>
    </source>
</evidence>
<dbReference type="PROSITE" id="PS50977">
    <property type="entry name" value="HTH_TETR_2"/>
    <property type="match status" value="1"/>
</dbReference>
<protein>
    <submittedName>
        <fullName evidence="4">TetR/AcrR family transcriptional regulator</fullName>
    </submittedName>
</protein>
<evidence type="ECO:0000259" key="3">
    <source>
        <dbReference type="PROSITE" id="PS50977"/>
    </source>
</evidence>
<dbReference type="Pfam" id="PF00440">
    <property type="entry name" value="TetR_N"/>
    <property type="match status" value="1"/>
</dbReference>
<evidence type="ECO:0000313" key="4">
    <source>
        <dbReference type="EMBL" id="MCW1931551.1"/>
    </source>
</evidence>
<dbReference type="InterPro" id="IPR009057">
    <property type="entry name" value="Homeodomain-like_sf"/>
</dbReference>
<dbReference type="Gene3D" id="1.10.357.10">
    <property type="entry name" value="Tetracycline Repressor, domain 2"/>
    <property type="match status" value="1"/>
</dbReference>
<keyword evidence="5" id="KW-1185">Reference proteome</keyword>
<dbReference type="PRINTS" id="PR00455">
    <property type="entry name" value="HTHTETR"/>
</dbReference>
<name>A0ABT3GVI4_9RHOB</name>